<evidence type="ECO:0000313" key="2">
    <source>
        <dbReference type="Proteomes" id="UP000004848"/>
    </source>
</evidence>
<proteinExistence type="predicted"/>
<sequence length="152" mass="17398">MDVRLTRRVVEIFHEHRRVASHVRRLQRSGHVTVAAHMPKTHQHYANTTPASLVERTGRIGVNTATLVERLMRERRHPQQRYRAAMRILSLSPRYGRERLEAACARAPNIKALSYSSVNAILKFGLDRADLMAEPAKPTPAHKNIRGSAYYQ</sequence>
<gene>
    <name evidence="1" type="ORF">SIAM614_00185</name>
</gene>
<reference evidence="1 2" key="1">
    <citation type="submission" date="2006-05" db="EMBL/GenBank/DDBJ databases">
        <authorList>
            <person name="King G."/>
            <person name="Ferriera S."/>
            <person name="Johnson J."/>
            <person name="Kravitz S."/>
            <person name="Beeson K."/>
            <person name="Sutton G."/>
            <person name="Rogers Y.-H."/>
            <person name="Friedman R."/>
            <person name="Frazier M."/>
            <person name="Venter J.C."/>
        </authorList>
    </citation>
    <scope>NUCLEOTIDE SEQUENCE [LARGE SCALE GENOMIC DNA]</scope>
    <source>
        <strain evidence="2">ATCC 25650 / DSM 13394 / JCM 20685 / NBRC 16684 / NCIMB 2208 / IAM 12614 / B1</strain>
    </source>
</reference>
<dbReference type="Proteomes" id="UP000004848">
    <property type="component" value="Unassembled WGS sequence"/>
</dbReference>
<comment type="caution">
    <text evidence="1">The sequence shown here is derived from an EMBL/GenBank/DDBJ whole genome shotgun (WGS) entry which is preliminary data.</text>
</comment>
<protein>
    <submittedName>
        <fullName evidence="1">Transposase</fullName>
    </submittedName>
</protein>
<name>A0P480_ROSAI</name>
<dbReference type="AlphaFoldDB" id="A0P480"/>
<dbReference type="eggNOG" id="COG4584">
    <property type="taxonomic scope" value="Bacteria"/>
</dbReference>
<organism evidence="1 2">
    <name type="scientific">Roseibium aggregatum (strain ATCC 25650 / DSM 13394 / JCM 20685 / NBRC 16684 / NCIMB 2208 / IAM 12614 / B1)</name>
    <name type="common">Stappia aggregata</name>
    <dbReference type="NCBI Taxonomy" id="384765"/>
    <lineage>
        <taxon>Bacteria</taxon>
        <taxon>Pseudomonadati</taxon>
        <taxon>Pseudomonadota</taxon>
        <taxon>Alphaproteobacteria</taxon>
        <taxon>Hyphomicrobiales</taxon>
        <taxon>Stappiaceae</taxon>
        <taxon>Roseibium</taxon>
    </lineage>
</organism>
<dbReference type="EMBL" id="AAUW01000040">
    <property type="protein sequence ID" value="EAV40176.1"/>
    <property type="molecule type" value="Genomic_DNA"/>
</dbReference>
<accession>A0P480</accession>
<evidence type="ECO:0000313" key="1">
    <source>
        <dbReference type="EMBL" id="EAV40176.1"/>
    </source>
</evidence>